<organism evidence="2 3">
    <name type="scientific">Engystomops pustulosus</name>
    <name type="common">Tungara frog</name>
    <name type="synonym">Physalaemus pustulosus</name>
    <dbReference type="NCBI Taxonomy" id="76066"/>
    <lineage>
        <taxon>Eukaryota</taxon>
        <taxon>Metazoa</taxon>
        <taxon>Chordata</taxon>
        <taxon>Craniata</taxon>
        <taxon>Vertebrata</taxon>
        <taxon>Euteleostomi</taxon>
        <taxon>Amphibia</taxon>
        <taxon>Batrachia</taxon>
        <taxon>Anura</taxon>
        <taxon>Neobatrachia</taxon>
        <taxon>Hyloidea</taxon>
        <taxon>Leptodactylidae</taxon>
        <taxon>Leiuperinae</taxon>
        <taxon>Engystomops</taxon>
    </lineage>
</organism>
<gene>
    <name evidence="2" type="ORF">GDO81_022272</name>
</gene>
<reference evidence="2" key="1">
    <citation type="thesis" date="2020" institute="ProQuest LLC" country="789 East Eisenhower Parkway, Ann Arbor, MI, USA">
        <title>Comparative Genomics and Chromosome Evolution.</title>
        <authorList>
            <person name="Mudd A.B."/>
        </authorList>
    </citation>
    <scope>NUCLEOTIDE SEQUENCE</scope>
    <source>
        <strain evidence="2">237g6f4</strain>
        <tissue evidence="2">Blood</tissue>
    </source>
</reference>
<comment type="caution">
    <text evidence="2">The sequence shown here is derived from an EMBL/GenBank/DDBJ whole genome shotgun (WGS) entry which is preliminary data.</text>
</comment>
<name>A0AAV6YTV7_ENGPU</name>
<evidence type="ECO:0000256" key="1">
    <source>
        <dbReference type="SAM" id="MobiDB-lite"/>
    </source>
</evidence>
<feature type="region of interest" description="Disordered" evidence="1">
    <location>
        <begin position="1"/>
        <end position="25"/>
    </location>
</feature>
<keyword evidence="3" id="KW-1185">Reference proteome</keyword>
<accession>A0AAV6YTV7</accession>
<protein>
    <submittedName>
        <fullName evidence="2">Uncharacterized protein</fullName>
    </submittedName>
</protein>
<dbReference type="AlphaFoldDB" id="A0AAV6YTV7"/>
<dbReference type="EMBL" id="WNYA01019494">
    <property type="protein sequence ID" value="KAG8538649.1"/>
    <property type="molecule type" value="Genomic_DNA"/>
</dbReference>
<sequence>MPAGKLPGRHKFATMERRSGDPPPLSIAMHGTRHHNTGNILAAIHTSPYGCGNVAQLISDHALTLDISRGRSRVCSKAFRHCCSFLLLLS</sequence>
<evidence type="ECO:0000313" key="3">
    <source>
        <dbReference type="Proteomes" id="UP000824782"/>
    </source>
</evidence>
<proteinExistence type="predicted"/>
<evidence type="ECO:0000313" key="2">
    <source>
        <dbReference type="EMBL" id="KAG8538649.1"/>
    </source>
</evidence>
<dbReference type="Proteomes" id="UP000824782">
    <property type="component" value="Unassembled WGS sequence"/>
</dbReference>